<protein>
    <submittedName>
        <fullName evidence="7">Mat-A1 protein</fullName>
    </submittedName>
</protein>
<keyword evidence="3 5" id="KW-0804">Transcription</keyword>
<evidence type="ECO:0000256" key="5">
    <source>
        <dbReference type="RuleBase" id="RU003516"/>
    </source>
</evidence>
<evidence type="ECO:0000259" key="6">
    <source>
        <dbReference type="PROSITE" id="PS51325"/>
    </source>
</evidence>
<evidence type="ECO:0000256" key="2">
    <source>
        <dbReference type="ARBA" id="ARBA00023125"/>
    </source>
</evidence>
<organism evidence="7 8">
    <name type="scientific">Cercophora scortea</name>
    <dbReference type="NCBI Taxonomy" id="314031"/>
    <lineage>
        <taxon>Eukaryota</taxon>
        <taxon>Fungi</taxon>
        <taxon>Dikarya</taxon>
        <taxon>Ascomycota</taxon>
        <taxon>Pezizomycotina</taxon>
        <taxon>Sordariomycetes</taxon>
        <taxon>Sordariomycetidae</taxon>
        <taxon>Sordariales</taxon>
        <taxon>Lasiosphaeriaceae</taxon>
        <taxon>Cercophora</taxon>
    </lineage>
</organism>
<reference evidence="7" key="2">
    <citation type="submission" date="2023-06" db="EMBL/GenBank/DDBJ databases">
        <authorList>
            <consortium name="Lawrence Berkeley National Laboratory"/>
            <person name="Haridas S."/>
            <person name="Hensen N."/>
            <person name="Bonometti L."/>
            <person name="Westerberg I."/>
            <person name="Brannstrom I.O."/>
            <person name="Guillou S."/>
            <person name="Cros-Aarteil S."/>
            <person name="Calhoun S."/>
            <person name="Kuo A."/>
            <person name="Mondo S."/>
            <person name="Pangilinan J."/>
            <person name="Riley R."/>
            <person name="Labutti K."/>
            <person name="Andreopoulos B."/>
            <person name="Lipzen A."/>
            <person name="Chen C."/>
            <person name="Yanf M."/>
            <person name="Daum C."/>
            <person name="Ng V."/>
            <person name="Clum A."/>
            <person name="Steindorff A."/>
            <person name="Ohm R."/>
            <person name="Martin F."/>
            <person name="Silar P."/>
            <person name="Natvig D."/>
            <person name="Lalanne C."/>
            <person name="Gautier V."/>
            <person name="Ament-Velasquez S.L."/>
            <person name="Kruys A."/>
            <person name="Hutchinson M.I."/>
            <person name="Powell A.J."/>
            <person name="Barry K."/>
            <person name="Miller A.N."/>
            <person name="Grigoriev I.V."/>
            <person name="Debuchy R."/>
            <person name="Gladieux P."/>
            <person name="Thoren M.H."/>
            <person name="Johannesson H."/>
        </authorList>
    </citation>
    <scope>NUCLEOTIDE SEQUENCE</scope>
    <source>
        <strain evidence="7">SMH4131-1</strain>
    </source>
</reference>
<dbReference type="GO" id="GO:0005634">
    <property type="term" value="C:nucleus"/>
    <property type="evidence" value="ECO:0007669"/>
    <property type="project" value="UniProtKB-SubCell"/>
</dbReference>
<sequence length="326" mass="36366">MDQILQTFASLGQGDRESTMKSLSTMMSNRNHRQPAKKKVNGFMGYRAYYSALFSQLPQKERSPFMTMLWQQDTFHNEWNFMCAVYSTIRTFLEESKISLQTWIKFAVNHLGIIPRETYLSALGWHLVRLEDGSHELIRTATSEVHQYPLQPMNGLGLFKQCVASGLSVTSPQAIIAKLSDPTYDVICMNTRLPNVSTDSDLSVNLRNTFKTRPDLAMGALFPVDFADQMHGHADRFSKHATVNMPEESQQEVLNTGPIFELSNSPVDTLLGTMLHNGIMGQEGDGTVGNTGFFDLAIGVDGSLTDLSHGSSFLDGCETTFYHSLS</sequence>
<reference evidence="7" key="1">
    <citation type="journal article" date="2023" name="Mol. Phylogenet. Evol.">
        <title>Genome-scale phylogeny and comparative genomics of the fungal order Sordariales.</title>
        <authorList>
            <person name="Hensen N."/>
            <person name="Bonometti L."/>
            <person name="Westerberg I."/>
            <person name="Brannstrom I.O."/>
            <person name="Guillou S."/>
            <person name="Cros-Aarteil S."/>
            <person name="Calhoun S."/>
            <person name="Haridas S."/>
            <person name="Kuo A."/>
            <person name="Mondo S."/>
            <person name="Pangilinan J."/>
            <person name="Riley R."/>
            <person name="LaButti K."/>
            <person name="Andreopoulos B."/>
            <person name="Lipzen A."/>
            <person name="Chen C."/>
            <person name="Yan M."/>
            <person name="Daum C."/>
            <person name="Ng V."/>
            <person name="Clum A."/>
            <person name="Steindorff A."/>
            <person name="Ohm R.A."/>
            <person name="Martin F."/>
            <person name="Silar P."/>
            <person name="Natvig D.O."/>
            <person name="Lalanne C."/>
            <person name="Gautier V."/>
            <person name="Ament-Velasquez S.L."/>
            <person name="Kruys A."/>
            <person name="Hutchinson M.I."/>
            <person name="Powell A.J."/>
            <person name="Barry K."/>
            <person name="Miller A.N."/>
            <person name="Grigoriev I.V."/>
            <person name="Debuchy R."/>
            <person name="Gladieux P."/>
            <person name="Hiltunen Thoren M."/>
            <person name="Johannesson H."/>
        </authorList>
    </citation>
    <scope>NUCLEOTIDE SEQUENCE</scope>
    <source>
        <strain evidence="7">SMH4131-1</strain>
    </source>
</reference>
<dbReference type="PROSITE" id="PS51325">
    <property type="entry name" value="ALPHA_BOX"/>
    <property type="match status" value="1"/>
</dbReference>
<keyword evidence="1 5" id="KW-0805">Transcription regulation</keyword>
<dbReference type="AlphaFoldDB" id="A0AAE0J4W2"/>
<evidence type="ECO:0000313" key="7">
    <source>
        <dbReference type="EMBL" id="KAK3336971.1"/>
    </source>
</evidence>
<dbReference type="GO" id="GO:0045895">
    <property type="term" value="P:positive regulation of mating-type specific transcription, DNA-templated"/>
    <property type="evidence" value="ECO:0007669"/>
    <property type="project" value="InterPro"/>
</dbReference>
<feature type="domain" description="Alpha box" evidence="6">
    <location>
        <begin position="35"/>
        <end position="90"/>
    </location>
</feature>
<comment type="similarity">
    <text evidence="5">Belongs to the MATALPHA1 family.</text>
</comment>
<name>A0AAE0J4W2_9PEZI</name>
<evidence type="ECO:0000256" key="1">
    <source>
        <dbReference type="ARBA" id="ARBA00023015"/>
    </source>
</evidence>
<gene>
    <name evidence="7" type="ORF">B0T19DRAFT_57355</name>
</gene>
<accession>A0AAE0J4W2</accession>
<proteinExistence type="inferred from homology"/>
<evidence type="ECO:0000256" key="4">
    <source>
        <dbReference type="ARBA" id="ARBA00023242"/>
    </source>
</evidence>
<dbReference type="InterPro" id="IPR006856">
    <property type="entry name" value="MATalpha_HMGbox"/>
</dbReference>
<dbReference type="Proteomes" id="UP001286456">
    <property type="component" value="Unassembled WGS sequence"/>
</dbReference>
<evidence type="ECO:0000256" key="3">
    <source>
        <dbReference type="ARBA" id="ARBA00023163"/>
    </source>
</evidence>
<dbReference type="GO" id="GO:0008301">
    <property type="term" value="F:DNA binding, bending"/>
    <property type="evidence" value="ECO:0007669"/>
    <property type="project" value="InterPro"/>
</dbReference>
<dbReference type="EMBL" id="JAUEPO010000001">
    <property type="protein sequence ID" value="KAK3336971.1"/>
    <property type="molecule type" value="Genomic_DNA"/>
</dbReference>
<keyword evidence="2 5" id="KW-0238">DNA-binding</keyword>
<dbReference type="Pfam" id="PF04769">
    <property type="entry name" value="MATalpha_HMGbox"/>
    <property type="match status" value="1"/>
</dbReference>
<comment type="subcellular location">
    <subcellularLocation>
        <location evidence="5">Nucleus</location>
    </subcellularLocation>
</comment>
<evidence type="ECO:0000313" key="8">
    <source>
        <dbReference type="Proteomes" id="UP001286456"/>
    </source>
</evidence>
<comment type="caution">
    <text evidence="7">The sequence shown here is derived from an EMBL/GenBank/DDBJ whole genome shotgun (WGS) entry which is preliminary data.</text>
</comment>
<keyword evidence="4 5" id="KW-0539">Nucleus</keyword>
<keyword evidence="8" id="KW-1185">Reference proteome</keyword>